<accession>A0A699WGX5</accession>
<sequence length="133" mass="14853">GGGRFAGRKRLAHLLGSDIGSKQDNGVGEVALAAQAVVQFALVQDLQKDVEHRRVRLFNLVKQDHRIRLLPDFIDQQAALLVAHVAGRRAVEQGRRVLLLKLRHIEANQERLIVEQKVGQRFSQLRFARAGGP</sequence>
<dbReference type="AntiFam" id="ANF00007">
    <property type="entry name" value="Shadow ORF (opposite clpB)"/>
</dbReference>
<protein>
    <submittedName>
        <fullName evidence="1">Uncharacterized protein</fullName>
    </submittedName>
</protein>
<evidence type="ECO:0000313" key="1">
    <source>
        <dbReference type="EMBL" id="GFD44948.1"/>
    </source>
</evidence>
<name>A0A699WGX5_TANCI</name>
<gene>
    <name evidence="1" type="ORF">Tci_916917</name>
</gene>
<proteinExistence type="predicted"/>
<dbReference type="AlphaFoldDB" id="A0A699WGX5"/>
<dbReference type="EMBL" id="BKCJ011635729">
    <property type="protein sequence ID" value="GFD44948.1"/>
    <property type="molecule type" value="Genomic_DNA"/>
</dbReference>
<feature type="non-terminal residue" evidence="1">
    <location>
        <position position="1"/>
    </location>
</feature>
<reference evidence="1" key="1">
    <citation type="journal article" date="2019" name="Sci. Rep.">
        <title>Draft genome of Tanacetum cinerariifolium, the natural source of mosquito coil.</title>
        <authorList>
            <person name="Yamashiro T."/>
            <person name="Shiraishi A."/>
            <person name="Satake H."/>
            <person name="Nakayama K."/>
        </authorList>
    </citation>
    <scope>NUCLEOTIDE SEQUENCE</scope>
</reference>
<comment type="caution">
    <text evidence="1">The sequence shown here is derived from an EMBL/GenBank/DDBJ whole genome shotgun (WGS) entry which is preliminary data.</text>
</comment>
<organism evidence="1">
    <name type="scientific">Tanacetum cinerariifolium</name>
    <name type="common">Dalmatian daisy</name>
    <name type="synonym">Chrysanthemum cinerariifolium</name>
    <dbReference type="NCBI Taxonomy" id="118510"/>
    <lineage>
        <taxon>Eukaryota</taxon>
        <taxon>Viridiplantae</taxon>
        <taxon>Streptophyta</taxon>
        <taxon>Embryophyta</taxon>
        <taxon>Tracheophyta</taxon>
        <taxon>Spermatophyta</taxon>
        <taxon>Magnoliopsida</taxon>
        <taxon>eudicotyledons</taxon>
        <taxon>Gunneridae</taxon>
        <taxon>Pentapetalae</taxon>
        <taxon>asterids</taxon>
        <taxon>campanulids</taxon>
        <taxon>Asterales</taxon>
        <taxon>Asteraceae</taxon>
        <taxon>Asteroideae</taxon>
        <taxon>Anthemideae</taxon>
        <taxon>Anthemidinae</taxon>
        <taxon>Tanacetum</taxon>
    </lineage>
</organism>